<dbReference type="InterPro" id="IPR020472">
    <property type="entry name" value="WD40_PAC1"/>
</dbReference>
<sequence>MSLQAKIDCGQGAIRAVRFNKDGNYCITCGADKSVKLWNPYKQLKLKTYTGHSQEVIDADCSSDHSFICTGSVDKSVFYIDVKTAQIIRKYRAHIGRVNCVRFNLEESNLILSGSIDGKVRIWDLRSKSYEPLQEIDDFKDSVTHIDLNNHQILVSCLDKRVRLYDVRFGNMKCDYIGYPVTCSTLSKDDQCILVSLLDNRILLIDKFTGEMLNEYKGHINKDYQVESCMNNSSSVVISGSEDGNVYLWDVVDGKIKQKLRHLNKRTVHSISYNPLEDKILSAQEQFIYLWDLKE</sequence>
<proteinExistence type="inferred from homology"/>
<feature type="repeat" description="WD" evidence="8">
    <location>
        <begin position="91"/>
        <end position="127"/>
    </location>
</feature>
<dbReference type="PROSITE" id="PS00678">
    <property type="entry name" value="WD_REPEATS_1"/>
    <property type="match status" value="2"/>
</dbReference>
<dbReference type="AlphaFoldDB" id="A0A814DBR7"/>
<dbReference type="SUPFAM" id="SSF50978">
    <property type="entry name" value="WD40 repeat-like"/>
    <property type="match status" value="1"/>
</dbReference>
<dbReference type="InterPro" id="IPR051980">
    <property type="entry name" value="WD_repeat_MORG1"/>
</dbReference>
<keyword evidence="10" id="KW-1185">Reference proteome</keyword>
<evidence type="ECO:0000256" key="8">
    <source>
        <dbReference type="PROSITE-ProRule" id="PRU00221"/>
    </source>
</evidence>
<comment type="similarity">
    <text evidence="5">Belongs to the WD repeat MORG1 family.</text>
</comment>
<dbReference type="Pfam" id="PF00400">
    <property type="entry name" value="WD40"/>
    <property type="match status" value="4"/>
</dbReference>
<dbReference type="OrthoDB" id="71437at2759"/>
<dbReference type="Gene3D" id="2.130.10.10">
    <property type="entry name" value="YVTN repeat-like/Quinoprotein amine dehydrogenase"/>
    <property type="match status" value="1"/>
</dbReference>
<dbReference type="InterPro" id="IPR015943">
    <property type="entry name" value="WD40/YVTN_repeat-like_dom_sf"/>
</dbReference>
<comment type="caution">
    <text evidence="9">The sequence shown here is derived from an EMBL/GenBank/DDBJ whole genome shotgun (WGS) entry which is preliminary data.</text>
</comment>
<dbReference type="GO" id="GO:0071013">
    <property type="term" value="C:catalytic step 2 spliceosome"/>
    <property type="evidence" value="ECO:0007669"/>
    <property type="project" value="TreeGrafter"/>
</dbReference>
<reference evidence="9" key="1">
    <citation type="submission" date="2021-02" db="EMBL/GenBank/DDBJ databases">
        <authorList>
            <person name="Nowell W R."/>
        </authorList>
    </citation>
    <scope>NUCLEOTIDE SEQUENCE</scope>
    <source>
        <strain evidence="9">Ploen Becks lab</strain>
    </source>
</reference>
<organism evidence="9 10">
    <name type="scientific">Brachionus calyciflorus</name>
    <dbReference type="NCBI Taxonomy" id="104777"/>
    <lineage>
        <taxon>Eukaryota</taxon>
        <taxon>Metazoa</taxon>
        <taxon>Spiralia</taxon>
        <taxon>Gnathifera</taxon>
        <taxon>Rotifera</taxon>
        <taxon>Eurotatoria</taxon>
        <taxon>Monogononta</taxon>
        <taxon>Pseudotrocha</taxon>
        <taxon>Ploima</taxon>
        <taxon>Brachionidae</taxon>
        <taxon>Brachionus</taxon>
    </lineage>
</organism>
<feature type="repeat" description="WD" evidence="8">
    <location>
        <begin position="231"/>
        <end position="259"/>
    </location>
</feature>
<feature type="repeat" description="WD" evidence="8">
    <location>
        <begin position="7"/>
        <end position="39"/>
    </location>
</feature>
<dbReference type="EMBL" id="CAJNOC010002802">
    <property type="protein sequence ID" value="CAF0952208.1"/>
    <property type="molecule type" value="Genomic_DNA"/>
</dbReference>
<dbReference type="InterPro" id="IPR019775">
    <property type="entry name" value="WD40_repeat_CS"/>
</dbReference>
<evidence type="ECO:0000256" key="6">
    <source>
        <dbReference type="ARBA" id="ARBA00040453"/>
    </source>
</evidence>
<evidence type="ECO:0000256" key="2">
    <source>
        <dbReference type="ARBA" id="ARBA00022490"/>
    </source>
</evidence>
<evidence type="ECO:0000256" key="1">
    <source>
        <dbReference type="ARBA" id="ARBA00004496"/>
    </source>
</evidence>
<protein>
    <recommendedName>
        <fullName evidence="6">WD repeat domain-containing protein 83</fullName>
    </recommendedName>
    <alternativeName>
        <fullName evidence="7">Mitogen-activated protein kinase organizer 1</fullName>
    </alternativeName>
</protein>
<keyword evidence="3 8" id="KW-0853">WD repeat</keyword>
<evidence type="ECO:0000256" key="7">
    <source>
        <dbReference type="ARBA" id="ARBA00042222"/>
    </source>
</evidence>
<evidence type="ECO:0000256" key="3">
    <source>
        <dbReference type="ARBA" id="ARBA00022574"/>
    </source>
</evidence>
<dbReference type="CDD" id="cd00200">
    <property type="entry name" value="WD40"/>
    <property type="match status" value="1"/>
</dbReference>
<keyword evidence="4" id="KW-0677">Repeat</keyword>
<evidence type="ECO:0000256" key="4">
    <source>
        <dbReference type="ARBA" id="ARBA00022737"/>
    </source>
</evidence>
<dbReference type="SMART" id="SM00320">
    <property type="entry name" value="WD40"/>
    <property type="match status" value="7"/>
</dbReference>
<dbReference type="PROSITE" id="PS50294">
    <property type="entry name" value="WD_REPEATS_REGION"/>
    <property type="match status" value="1"/>
</dbReference>
<dbReference type="Proteomes" id="UP000663879">
    <property type="component" value="Unassembled WGS sequence"/>
</dbReference>
<dbReference type="PROSITE" id="PS50082">
    <property type="entry name" value="WD_REPEATS_2"/>
    <property type="match status" value="3"/>
</dbReference>
<dbReference type="PRINTS" id="PR00320">
    <property type="entry name" value="GPROTEINBRPT"/>
</dbReference>
<dbReference type="InterPro" id="IPR036322">
    <property type="entry name" value="WD40_repeat_dom_sf"/>
</dbReference>
<dbReference type="GO" id="GO:0005737">
    <property type="term" value="C:cytoplasm"/>
    <property type="evidence" value="ECO:0007669"/>
    <property type="project" value="UniProtKB-SubCell"/>
</dbReference>
<evidence type="ECO:0000313" key="10">
    <source>
        <dbReference type="Proteomes" id="UP000663879"/>
    </source>
</evidence>
<accession>A0A814DBR7</accession>
<dbReference type="PANTHER" id="PTHR22842:SF3">
    <property type="entry name" value="WD REPEAT DOMAIN-CONTAINING PROTEIN 83"/>
    <property type="match status" value="1"/>
</dbReference>
<evidence type="ECO:0000256" key="5">
    <source>
        <dbReference type="ARBA" id="ARBA00038145"/>
    </source>
</evidence>
<keyword evidence="2" id="KW-0963">Cytoplasm</keyword>
<evidence type="ECO:0000313" key="9">
    <source>
        <dbReference type="EMBL" id="CAF0952208.1"/>
    </source>
</evidence>
<gene>
    <name evidence="9" type="ORF">OXX778_LOCUS14006</name>
</gene>
<dbReference type="InterPro" id="IPR001680">
    <property type="entry name" value="WD40_rpt"/>
</dbReference>
<dbReference type="GO" id="GO:0000398">
    <property type="term" value="P:mRNA splicing, via spliceosome"/>
    <property type="evidence" value="ECO:0007669"/>
    <property type="project" value="TreeGrafter"/>
</dbReference>
<comment type="subcellular location">
    <subcellularLocation>
        <location evidence="1">Cytoplasm</location>
    </subcellularLocation>
</comment>
<name>A0A814DBR7_9BILA</name>
<dbReference type="PANTHER" id="PTHR22842">
    <property type="entry name" value="WD40 REPEAT PROTEIN"/>
    <property type="match status" value="1"/>
</dbReference>